<keyword evidence="2" id="KW-1185">Reference proteome</keyword>
<name>A0A6C1BAA0_9RHOO</name>
<dbReference type="GO" id="GO:0008410">
    <property type="term" value="F:CoA-transferase activity"/>
    <property type="evidence" value="ECO:0007669"/>
    <property type="project" value="InterPro"/>
</dbReference>
<sequence length="647" mass="68907">MRNRIVTAEEAVALIGDGDTIATSGFVGIGVPEALLIALEQRFVDTGSPRDLTLVFAAGQGDGKERGLNHLGHDGLLRRVIGGHWGLIPKVGRLALEGRIEAWNLPQGVISHLYRDIAAGRPGVISKVGLGTFVDPRVEGGRVNAISREAMVTLTRLGDTDYLFYKAFPIHVALIRATSADERGNLSMEREALTLDSFAMASAARNSGGLVIAQVERVVAAGSLDPRQVIVPATLVDVVVVAPAEHHGQTFATAYSPYFSGEVRAPRAAGTPLALDARKVIARRCALELPINGVVNLGIGMPEGVAAVADEERVLEHVTLTAEPGVIGGRPAGGLDFGAAVNTDAVVAQNQQFDFYDGGGLDLAVLGMAEVDAEGNVNVSRFGAKLAGAGGFINISQNARTVVFAGTFTAGGLKLAIGAGTLAITSEGRAPKFVERVGQITFSAKQALASGQTVLYVTERAVFRLTRAGVELVEVAPGIDLERDVLAHMAFTPVVGTPARMDAALFAEGPIGLAERLFDLRLEDRFALDAARGQLYINFDGLRVRTCADVDAIRERVEQVLAEHQARVDVIVNYDRFDIDPEVEADYAAMVHDLERRRYRHVSRYTTGAFLKLKMGRLLCEPHVPPIFETHAQAQAFLEQVAGPAAA</sequence>
<dbReference type="Pfam" id="PF01144">
    <property type="entry name" value="CoA_trans"/>
    <property type="match status" value="1"/>
</dbReference>
<dbReference type="InterPro" id="IPR004165">
    <property type="entry name" value="CoA_trans_fam_I"/>
</dbReference>
<dbReference type="AlphaFoldDB" id="A0A6C1BAA0"/>
<reference evidence="1 2" key="1">
    <citation type="submission" date="2020-02" db="EMBL/GenBank/DDBJ databases">
        <title>Nitrogenibacter mangrovi gen. nov., sp. nov. isolated from mangrove sediment, a denitrifying betaproteobacterium.</title>
        <authorList>
            <person name="Liao H."/>
            <person name="Tian Y."/>
        </authorList>
    </citation>
    <scope>NUCLEOTIDE SEQUENCE [LARGE SCALE GENOMIC DNA]</scope>
    <source>
        <strain evidence="1 2">M9-3-2</strain>
    </source>
</reference>
<dbReference type="InterPro" id="IPR037171">
    <property type="entry name" value="NagB/RpiA_transferase-like"/>
</dbReference>
<keyword evidence="1" id="KW-0808">Transferase</keyword>
<dbReference type="KEGG" id="azq:G3580_17170"/>
<proteinExistence type="predicted"/>
<dbReference type="SUPFAM" id="SSF100950">
    <property type="entry name" value="NagB/RpiA/CoA transferase-like"/>
    <property type="match status" value="2"/>
</dbReference>
<gene>
    <name evidence="1" type="ORF">G3580_17170</name>
</gene>
<organism evidence="1 2">
    <name type="scientific">Nitrogeniibacter mangrovi</name>
    <dbReference type="NCBI Taxonomy" id="2016596"/>
    <lineage>
        <taxon>Bacteria</taxon>
        <taxon>Pseudomonadati</taxon>
        <taxon>Pseudomonadota</taxon>
        <taxon>Betaproteobacteria</taxon>
        <taxon>Rhodocyclales</taxon>
        <taxon>Zoogloeaceae</taxon>
        <taxon>Nitrogeniibacter</taxon>
    </lineage>
</organism>
<dbReference type="EMBL" id="CP048836">
    <property type="protein sequence ID" value="QID19194.1"/>
    <property type="molecule type" value="Genomic_DNA"/>
</dbReference>
<evidence type="ECO:0000313" key="2">
    <source>
        <dbReference type="Proteomes" id="UP000501991"/>
    </source>
</evidence>
<dbReference type="Gene3D" id="3.40.1080.10">
    <property type="entry name" value="Glutaconate Coenzyme A-transferase"/>
    <property type="match status" value="2"/>
</dbReference>
<accession>A0A6C1BAA0</accession>
<dbReference type="PANTHER" id="PTHR43293">
    <property type="entry name" value="ACETATE COA-TRANSFERASE YDIF"/>
    <property type="match status" value="1"/>
</dbReference>
<evidence type="ECO:0000313" key="1">
    <source>
        <dbReference type="EMBL" id="QID19194.1"/>
    </source>
</evidence>
<dbReference type="Proteomes" id="UP000501991">
    <property type="component" value="Chromosome"/>
</dbReference>
<dbReference type="RefSeq" id="WP_173767563.1">
    <property type="nucleotide sequence ID" value="NZ_CP048836.1"/>
</dbReference>
<protein>
    <submittedName>
        <fullName evidence="1">Acyl CoA:acetate/3-ketoacid CoA transferase</fullName>
    </submittedName>
</protein>
<dbReference type="PANTHER" id="PTHR43293:SF1">
    <property type="entry name" value="ACETATE COA-TRANSFERASE YDIF"/>
    <property type="match status" value="1"/>
</dbReference>
<dbReference type="SMART" id="SM00882">
    <property type="entry name" value="CoA_trans"/>
    <property type="match status" value="2"/>
</dbReference>